<protein>
    <submittedName>
        <fullName evidence="1">Uncharacterized protein</fullName>
    </submittedName>
</protein>
<accession>A0A6A3IFL1</accession>
<sequence length="148" mass="17317">ELESWTNPGQVLDTYTIILLGCNTSLFTQGATIDRFLRQHQQELKITDEQLRHLEEDKFIPAYGLLTLFVMEALRFCCSSELHRARRHRKYRYRQLGALRDLDDELLTVKKEKDISSKYASLKDKYRRKYVAPEAVPVTGKQTGAFYV</sequence>
<proteinExistence type="predicted"/>
<dbReference type="Proteomes" id="UP000435112">
    <property type="component" value="Unassembled WGS sequence"/>
</dbReference>
<organism evidence="1 2">
    <name type="scientific">Phytophthora rubi</name>
    <dbReference type="NCBI Taxonomy" id="129364"/>
    <lineage>
        <taxon>Eukaryota</taxon>
        <taxon>Sar</taxon>
        <taxon>Stramenopiles</taxon>
        <taxon>Oomycota</taxon>
        <taxon>Peronosporomycetes</taxon>
        <taxon>Peronosporales</taxon>
        <taxon>Peronosporaceae</taxon>
        <taxon>Phytophthora</taxon>
    </lineage>
</organism>
<dbReference type="OrthoDB" id="155535at2759"/>
<dbReference type="AlphaFoldDB" id="A0A6A3IFL1"/>
<evidence type="ECO:0000313" key="2">
    <source>
        <dbReference type="Proteomes" id="UP000435112"/>
    </source>
</evidence>
<gene>
    <name evidence="1" type="ORF">PR002_g24681</name>
</gene>
<comment type="caution">
    <text evidence="1">The sequence shown here is derived from an EMBL/GenBank/DDBJ whole genome shotgun (WGS) entry which is preliminary data.</text>
</comment>
<reference evidence="1 2" key="1">
    <citation type="submission" date="2018-09" db="EMBL/GenBank/DDBJ databases">
        <title>Genomic investigation of the strawberry pathogen Phytophthora fragariae indicates pathogenicity is determined by transcriptional variation in three key races.</title>
        <authorList>
            <person name="Adams T.M."/>
            <person name="Armitage A.D."/>
            <person name="Sobczyk M.K."/>
            <person name="Bates H.J."/>
            <person name="Dunwell J.M."/>
            <person name="Nellist C.F."/>
            <person name="Harrison R.J."/>
        </authorList>
    </citation>
    <scope>NUCLEOTIDE SEQUENCE [LARGE SCALE GENOMIC DNA]</scope>
    <source>
        <strain evidence="1 2">SCRP324</strain>
    </source>
</reference>
<dbReference type="EMBL" id="QXFU01003079">
    <property type="protein sequence ID" value="KAE8978573.1"/>
    <property type="molecule type" value="Genomic_DNA"/>
</dbReference>
<name>A0A6A3IFL1_9STRA</name>
<feature type="non-terminal residue" evidence="1">
    <location>
        <position position="1"/>
    </location>
</feature>
<evidence type="ECO:0000313" key="1">
    <source>
        <dbReference type="EMBL" id="KAE8978573.1"/>
    </source>
</evidence>